<keyword evidence="2" id="KW-0963">Cytoplasm</keyword>
<keyword evidence="5" id="KW-0131">Cell cycle</keyword>
<dbReference type="AlphaFoldDB" id="A0A2K8NYC9"/>
<proteinExistence type="predicted"/>
<protein>
    <submittedName>
        <fullName evidence="7">DivIVA domain-containing protein</fullName>
    </submittedName>
</protein>
<evidence type="ECO:0000256" key="3">
    <source>
        <dbReference type="ARBA" id="ARBA00022618"/>
    </source>
</evidence>
<sequence length="116" mass="13771">MNNEINKFNAEDIYNKSFTIEIKGYKAEEVEDFLDDIQKDYVYFSKIIEEYKKKNESLNNDLFSLKNKYENMESANLDIFKKYLDNIKEQLTSSDLISRISNMESTLQAILNKINK</sequence>
<accession>A0A2K8NYC9</accession>
<feature type="coiled-coil region" evidence="6">
    <location>
        <begin position="48"/>
        <end position="75"/>
    </location>
</feature>
<dbReference type="GO" id="GO:0051301">
    <property type="term" value="P:cell division"/>
    <property type="evidence" value="ECO:0007669"/>
    <property type="project" value="UniProtKB-KW"/>
</dbReference>
<reference evidence="7 8" key="1">
    <citation type="submission" date="2017-11" db="EMBL/GenBank/DDBJ databases">
        <title>Genome sequence of Entomoplasma somnilux PYAN-1 (ATCC 49194).</title>
        <authorList>
            <person name="Lo W.-S."/>
            <person name="Gasparich G.E."/>
            <person name="Kuo C.-H."/>
        </authorList>
    </citation>
    <scope>NUCLEOTIDE SEQUENCE [LARGE SCALE GENOMIC DNA]</scope>
    <source>
        <strain evidence="7 8">PYAN-1</strain>
    </source>
</reference>
<dbReference type="Gene3D" id="6.10.250.660">
    <property type="match status" value="1"/>
</dbReference>
<dbReference type="EMBL" id="CP024965">
    <property type="protein sequence ID" value="ATZ18835.1"/>
    <property type="molecule type" value="Genomic_DNA"/>
</dbReference>
<name>A0A2K8NYC9_9MOLU</name>
<evidence type="ECO:0000313" key="8">
    <source>
        <dbReference type="Proteomes" id="UP000232230"/>
    </source>
</evidence>
<dbReference type="GO" id="GO:0005737">
    <property type="term" value="C:cytoplasm"/>
    <property type="evidence" value="ECO:0007669"/>
    <property type="project" value="UniProtKB-SubCell"/>
</dbReference>
<keyword evidence="3" id="KW-0132">Cell division</keyword>
<comment type="subcellular location">
    <subcellularLocation>
        <location evidence="1">Cytoplasm</location>
    </subcellularLocation>
</comment>
<dbReference type="KEGG" id="esx:ESOMN_v1c04530"/>
<evidence type="ECO:0000256" key="2">
    <source>
        <dbReference type="ARBA" id="ARBA00022490"/>
    </source>
</evidence>
<evidence type="ECO:0000256" key="5">
    <source>
        <dbReference type="ARBA" id="ARBA00023306"/>
    </source>
</evidence>
<gene>
    <name evidence="7" type="ORF">ESOMN_v1c04530</name>
</gene>
<evidence type="ECO:0000256" key="1">
    <source>
        <dbReference type="ARBA" id="ARBA00004496"/>
    </source>
</evidence>
<dbReference type="InterPro" id="IPR019933">
    <property type="entry name" value="DivIVA_domain"/>
</dbReference>
<evidence type="ECO:0000313" key="7">
    <source>
        <dbReference type="EMBL" id="ATZ18835.1"/>
    </source>
</evidence>
<dbReference type="RefSeq" id="WP_024863356.1">
    <property type="nucleotide sequence ID" value="NZ_CP024965.1"/>
</dbReference>
<keyword evidence="8" id="KW-1185">Reference proteome</keyword>
<keyword evidence="4 6" id="KW-0175">Coiled coil</keyword>
<organism evidence="7 8">
    <name type="scientific">Williamsoniiplasma somnilux</name>
    <dbReference type="NCBI Taxonomy" id="215578"/>
    <lineage>
        <taxon>Bacteria</taxon>
        <taxon>Bacillati</taxon>
        <taxon>Mycoplasmatota</taxon>
        <taxon>Mollicutes</taxon>
        <taxon>Entomoplasmatales</taxon>
        <taxon>Williamsoniiplasma</taxon>
    </lineage>
</organism>
<evidence type="ECO:0000256" key="4">
    <source>
        <dbReference type="ARBA" id="ARBA00023054"/>
    </source>
</evidence>
<dbReference type="Pfam" id="PF05103">
    <property type="entry name" value="DivIVA"/>
    <property type="match status" value="1"/>
</dbReference>
<dbReference type="Proteomes" id="UP000232230">
    <property type="component" value="Chromosome"/>
</dbReference>
<dbReference type="NCBIfam" id="TIGR03544">
    <property type="entry name" value="DivI1A_domain"/>
    <property type="match status" value="1"/>
</dbReference>
<dbReference type="InterPro" id="IPR007793">
    <property type="entry name" value="DivIVA_fam"/>
</dbReference>
<evidence type="ECO:0000256" key="6">
    <source>
        <dbReference type="SAM" id="Coils"/>
    </source>
</evidence>